<evidence type="ECO:0000313" key="1">
    <source>
        <dbReference type="EMBL" id="RPE81094.1"/>
    </source>
</evidence>
<dbReference type="Gene3D" id="2.20.25.10">
    <property type="match status" value="1"/>
</dbReference>
<dbReference type="InterPro" id="IPR005651">
    <property type="entry name" value="Trm112-like"/>
</dbReference>
<dbReference type="SUPFAM" id="SSF158997">
    <property type="entry name" value="Trm112p-like"/>
    <property type="match status" value="1"/>
</dbReference>
<reference evidence="1 2" key="1">
    <citation type="submission" date="2018-11" db="EMBL/GenBank/DDBJ databases">
        <title>Genomic Encyclopedia of Type Strains, Phase IV (KMG-IV): sequencing the most valuable type-strain genomes for metagenomic binning, comparative biology and taxonomic classification.</title>
        <authorList>
            <person name="Goeker M."/>
        </authorList>
    </citation>
    <scope>NUCLEOTIDE SEQUENCE [LARGE SCALE GENOMIC DNA]</scope>
    <source>
        <strain evidence="1 2">DSM 25623</strain>
    </source>
</reference>
<dbReference type="RefSeq" id="WP_123768677.1">
    <property type="nucleotide sequence ID" value="NZ_RKQN01000001.1"/>
</dbReference>
<dbReference type="Proteomes" id="UP000269708">
    <property type="component" value="Unassembled WGS sequence"/>
</dbReference>
<dbReference type="Pfam" id="PF03966">
    <property type="entry name" value="Trm112p"/>
    <property type="match status" value="1"/>
</dbReference>
<proteinExistence type="predicted"/>
<accession>A0A3N4W7A6</accession>
<protein>
    <submittedName>
        <fullName evidence="1">Uncharacterized protein YbaR (Trm112 family)</fullName>
    </submittedName>
</protein>
<dbReference type="OrthoDB" id="9812205at2"/>
<keyword evidence="2" id="KW-1185">Reference proteome</keyword>
<comment type="caution">
    <text evidence="1">The sequence shown here is derived from an EMBL/GenBank/DDBJ whole genome shotgun (WGS) entry which is preliminary data.</text>
</comment>
<name>A0A3N4W7A6_9GAMM</name>
<organism evidence="1 2">
    <name type="scientific">Vulcaniibacterium tengchongense</name>
    <dbReference type="NCBI Taxonomy" id="1273429"/>
    <lineage>
        <taxon>Bacteria</taxon>
        <taxon>Pseudomonadati</taxon>
        <taxon>Pseudomonadota</taxon>
        <taxon>Gammaproteobacteria</taxon>
        <taxon>Lysobacterales</taxon>
        <taxon>Lysobacteraceae</taxon>
        <taxon>Vulcaniibacterium</taxon>
    </lineage>
</organism>
<evidence type="ECO:0000313" key="2">
    <source>
        <dbReference type="Proteomes" id="UP000269708"/>
    </source>
</evidence>
<gene>
    <name evidence="1" type="ORF">EDC50_0262</name>
</gene>
<dbReference type="AlphaFoldDB" id="A0A3N4W7A6"/>
<dbReference type="EMBL" id="RKQN01000001">
    <property type="protein sequence ID" value="RPE81094.1"/>
    <property type="molecule type" value="Genomic_DNA"/>
</dbReference>
<sequence>MDRKLLDLLVCPVTRQPLQLLDDRGLQALNRAIAAGAVRRGDGSPQGDPVREALVTRDRKTVYRVDDGIPVLLAEEAIATAQLDGFPGA</sequence>